<dbReference type="InterPro" id="IPR017853">
    <property type="entry name" value="GH"/>
</dbReference>
<dbReference type="InterPro" id="IPR013783">
    <property type="entry name" value="Ig-like_fold"/>
</dbReference>
<comment type="caution">
    <text evidence="5">The sequence shown here is derived from an EMBL/GenBank/DDBJ whole genome shotgun (WGS) entry which is preliminary data.</text>
</comment>
<evidence type="ECO:0000313" key="5">
    <source>
        <dbReference type="EMBL" id="MPM44403.1"/>
    </source>
</evidence>
<evidence type="ECO:0000256" key="1">
    <source>
        <dbReference type="ARBA" id="ARBA00007401"/>
    </source>
</evidence>
<keyword evidence="3 5" id="KW-0326">Glycosidase</keyword>
<reference evidence="5" key="1">
    <citation type="submission" date="2019-08" db="EMBL/GenBank/DDBJ databases">
        <authorList>
            <person name="Kucharzyk K."/>
            <person name="Murdoch R.W."/>
            <person name="Higgins S."/>
            <person name="Loffler F."/>
        </authorList>
    </citation>
    <scope>NUCLEOTIDE SEQUENCE</scope>
</reference>
<evidence type="ECO:0000259" key="4">
    <source>
        <dbReference type="Pfam" id="PF18565"/>
    </source>
</evidence>
<sequence length="356" mass="39929">MSPMVVTGLKAPYFISEHNGHMYPTKSFDRENVRTEHALRHLRVIDKAFGSNRTSAVTGWCMADYNTHKDFGSGDRICYHGVTDMFREPKLAAAVYASQRKEPYMELSTNMAIGEFPGGQLGQIYVFTNCDYIKVYKNGKYTSTAYPNRKKFKNIPHPPVFINDFIGDALTEEEHLSEKTAKHLKKALILASRDGFSMPVSGYYHLLCAFLMSHMQVNTMYNLITKYVANWGDTLLTYTFEGYIGDKKVKTITKTAPTKIRLQVKPDSETLKIDDTYDVTRVSLSAVDQNGNKLSYADAVISLSIKGPLKIIGPKTFSLIGGDRAFWVRTTGEKGVGIVTVQSNIDAEHEVVITVE</sequence>
<accession>A0A645A0M3</accession>
<dbReference type="Gene3D" id="3.20.20.80">
    <property type="entry name" value="Glycosidases"/>
    <property type="match status" value="1"/>
</dbReference>
<dbReference type="Pfam" id="PF18565">
    <property type="entry name" value="Glyco_hydro2_C5"/>
    <property type="match status" value="1"/>
</dbReference>
<protein>
    <submittedName>
        <fullName evidence="5">Beta-galactosidase</fullName>
        <ecNumber evidence="5">3.2.1.23</ecNumber>
    </submittedName>
</protein>
<evidence type="ECO:0000256" key="3">
    <source>
        <dbReference type="ARBA" id="ARBA00023295"/>
    </source>
</evidence>
<dbReference type="AlphaFoldDB" id="A0A645A0M3"/>
<dbReference type="EC" id="3.2.1.23" evidence="5"/>
<dbReference type="EMBL" id="VSSQ01010460">
    <property type="protein sequence ID" value="MPM44403.1"/>
    <property type="molecule type" value="Genomic_DNA"/>
</dbReference>
<dbReference type="GO" id="GO:0004565">
    <property type="term" value="F:beta-galactosidase activity"/>
    <property type="evidence" value="ECO:0007669"/>
    <property type="project" value="UniProtKB-EC"/>
</dbReference>
<gene>
    <name evidence="5" type="primary">lacZ_30</name>
    <name evidence="5" type="ORF">SDC9_91081</name>
</gene>
<name>A0A645A0M3_9ZZZZ</name>
<comment type="similarity">
    <text evidence="1">Belongs to the glycosyl hydrolase 2 family.</text>
</comment>
<evidence type="ECO:0000256" key="2">
    <source>
        <dbReference type="ARBA" id="ARBA00022801"/>
    </source>
</evidence>
<dbReference type="InterPro" id="IPR040605">
    <property type="entry name" value="Glyco_hydro2_dom5"/>
</dbReference>
<keyword evidence="2 5" id="KW-0378">Hydrolase</keyword>
<dbReference type="SUPFAM" id="SSF51445">
    <property type="entry name" value="(Trans)glycosidases"/>
    <property type="match status" value="1"/>
</dbReference>
<dbReference type="Gene3D" id="2.60.40.10">
    <property type="entry name" value="Immunoglobulins"/>
    <property type="match status" value="1"/>
</dbReference>
<feature type="domain" description="Glycoside hydrolase family 2" evidence="4">
    <location>
        <begin position="262"/>
        <end position="343"/>
    </location>
</feature>
<organism evidence="5">
    <name type="scientific">bioreactor metagenome</name>
    <dbReference type="NCBI Taxonomy" id="1076179"/>
    <lineage>
        <taxon>unclassified sequences</taxon>
        <taxon>metagenomes</taxon>
        <taxon>ecological metagenomes</taxon>
    </lineage>
</organism>
<proteinExistence type="inferred from homology"/>